<feature type="domain" description="FLYWCH-type" evidence="4">
    <location>
        <begin position="114"/>
        <end position="172"/>
    </location>
</feature>
<evidence type="ECO:0000256" key="3">
    <source>
        <dbReference type="ARBA" id="ARBA00022833"/>
    </source>
</evidence>
<keyword evidence="2" id="KW-0863">Zinc-finger</keyword>
<dbReference type="Gene3D" id="2.20.25.240">
    <property type="match status" value="2"/>
</dbReference>
<keyword evidence="1" id="KW-0479">Metal-binding</keyword>
<evidence type="ECO:0000259" key="4">
    <source>
        <dbReference type="Pfam" id="PF04500"/>
    </source>
</evidence>
<evidence type="ECO:0000313" key="5">
    <source>
        <dbReference type="EMBL" id="CAH2085786.1"/>
    </source>
</evidence>
<dbReference type="Proteomes" id="UP001153954">
    <property type="component" value="Unassembled WGS sequence"/>
</dbReference>
<dbReference type="InterPro" id="IPR007588">
    <property type="entry name" value="Znf_FLYWCH"/>
</dbReference>
<sequence length="183" mass="21408">MGSEKEELGLGTLTPKMEPKLLNETLRDEDDDMEMTGSNWMTKADSNITAGWKAVDAAQEDLEFVPSNRGKGTILIYKGHTYSHFHTKTRWYCSRRLKGCRARLQTTTEVNIFMTARGKERLIYHDFTYYKQTRTRNGFRWGCTKNRWHKCKAYLHLADDLTVVRSNMEHTHPAFIITPRKQE</sequence>
<name>A0AAU9TF97_EUPED</name>
<dbReference type="Pfam" id="PF04500">
    <property type="entry name" value="FLYWCH"/>
    <property type="match status" value="1"/>
</dbReference>
<protein>
    <recommendedName>
        <fullName evidence="4">FLYWCH-type domain-containing protein</fullName>
    </recommendedName>
</protein>
<keyword evidence="6" id="KW-1185">Reference proteome</keyword>
<evidence type="ECO:0000313" key="6">
    <source>
        <dbReference type="Proteomes" id="UP001153954"/>
    </source>
</evidence>
<dbReference type="EMBL" id="CAKOGL010000004">
    <property type="protein sequence ID" value="CAH2085786.1"/>
    <property type="molecule type" value="Genomic_DNA"/>
</dbReference>
<gene>
    <name evidence="5" type="ORF">EEDITHA_LOCUS2229</name>
</gene>
<proteinExistence type="predicted"/>
<evidence type="ECO:0000256" key="1">
    <source>
        <dbReference type="ARBA" id="ARBA00022723"/>
    </source>
</evidence>
<reference evidence="5" key="1">
    <citation type="submission" date="2022-03" db="EMBL/GenBank/DDBJ databases">
        <authorList>
            <person name="Tunstrom K."/>
        </authorList>
    </citation>
    <scope>NUCLEOTIDE SEQUENCE</scope>
</reference>
<dbReference type="AlphaFoldDB" id="A0AAU9TF97"/>
<keyword evidence="3" id="KW-0862">Zinc</keyword>
<accession>A0AAU9TF97</accession>
<comment type="caution">
    <text evidence="5">The sequence shown here is derived from an EMBL/GenBank/DDBJ whole genome shotgun (WGS) entry which is preliminary data.</text>
</comment>
<evidence type="ECO:0000256" key="2">
    <source>
        <dbReference type="ARBA" id="ARBA00022771"/>
    </source>
</evidence>
<organism evidence="5 6">
    <name type="scientific">Euphydryas editha</name>
    <name type="common">Edith's checkerspot</name>
    <dbReference type="NCBI Taxonomy" id="104508"/>
    <lineage>
        <taxon>Eukaryota</taxon>
        <taxon>Metazoa</taxon>
        <taxon>Ecdysozoa</taxon>
        <taxon>Arthropoda</taxon>
        <taxon>Hexapoda</taxon>
        <taxon>Insecta</taxon>
        <taxon>Pterygota</taxon>
        <taxon>Neoptera</taxon>
        <taxon>Endopterygota</taxon>
        <taxon>Lepidoptera</taxon>
        <taxon>Glossata</taxon>
        <taxon>Ditrysia</taxon>
        <taxon>Papilionoidea</taxon>
        <taxon>Nymphalidae</taxon>
        <taxon>Nymphalinae</taxon>
        <taxon>Euphydryas</taxon>
    </lineage>
</organism>
<dbReference type="GO" id="GO:0008270">
    <property type="term" value="F:zinc ion binding"/>
    <property type="evidence" value="ECO:0007669"/>
    <property type="project" value="UniProtKB-KW"/>
</dbReference>